<dbReference type="SUPFAM" id="SSF46689">
    <property type="entry name" value="Homeodomain-like"/>
    <property type="match status" value="1"/>
</dbReference>
<dbReference type="EMBL" id="JBHRXX010000001">
    <property type="protein sequence ID" value="MFC3682263.1"/>
    <property type="molecule type" value="Genomic_DNA"/>
</dbReference>
<evidence type="ECO:0000256" key="1">
    <source>
        <dbReference type="ARBA" id="ARBA00023015"/>
    </source>
</evidence>
<keyword evidence="3" id="KW-0804">Transcription</keyword>
<dbReference type="InterPro" id="IPR036271">
    <property type="entry name" value="Tet_transcr_reg_TetR-rel_C_sf"/>
</dbReference>
<dbReference type="SUPFAM" id="SSF48498">
    <property type="entry name" value="Tetracyclin repressor-like, C-terminal domain"/>
    <property type="match status" value="1"/>
</dbReference>
<protein>
    <submittedName>
        <fullName evidence="6">TetR/AcrR family transcriptional regulator</fullName>
    </submittedName>
</protein>
<evidence type="ECO:0000313" key="6">
    <source>
        <dbReference type="EMBL" id="MFC3682263.1"/>
    </source>
</evidence>
<evidence type="ECO:0000313" key="7">
    <source>
        <dbReference type="Proteomes" id="UP001595729"/>
    </source>
</evidence>
<dbReference type="Proteomes" id="UP001595729">
    <property type="component" value="Unassembled WGS sequence"/>
</dbReference>
<dbReference type="Pfam" id="PF21993">
    <property type="entry name" value="TetR_C_13_2"/>
    <property type="match status" value="1"/>
</dbReference>
<gene>
    <name evidence="6" type="ORF">ACFOPI_01585</name>
</gene>
<accession>A0ABV7VXK8</accession>
<evidence type="ECO:0000256" key="2">
    <source>
        <dbReference type="ARBA" id="ARBA00023125"/>
    </source>
</evidence>
<organism evidence="6 7">
    <name type="scientific">Hydrogenophaga luteola</name>
    <dbReference type="NCBI Taxonomy" id="1591122"/>
    <lineage>
        <taxon>Bacteria</taxon>
        <taxon>Pseudomonadati</taxon>
        <taxon>Pseudomonadota</taxon>
        <taxon>Betaproteobacteria</taxon>
        <taxon>Burkholderiales</taxon>
        <taxon>Comamonadaceae</taxon>
        <taxon>Hydrogenophaga</taxon>
    </lineage>
</organism>
<dbReference type="InterPro" id="IPR001647">
    <property type="entry name" value="HTH_TetR"/>
</dbReference>
<keyword evidence="1" id="KW-0805">Transcription regulation</keyword>
<keyword evidence="7" id="KW-1185">Reference proteome</keyword>
<comment type="caution">
    <text evidence="6">The sequence shown here is derived from an EMBL/GenBank/DDBJ whole genome shotgun (WGS) entry which is preliminary data.</text>
</comment>
<dbReference type="InterPro" id="IPR054156">
    <property type="entry name" value="YxaF_TetR_C"/>
</dbReference>
<keyword evidence="2 4" id="KW-0238">DNA-binding</keyword>
<evidence type="ECO:0000259" key="5">
    <source>
        <dbReference type="PROSITE" id="PS50977"/>
    </source>
</evidence>
<name>A0ABV7VXK8_9BURK</name>
<dbReference type="InterPro" id="IPR009057">
    <property type="entry name" value="Homeodomain-like_sf"/>
</dbReference>
<evidence type="ECO:0000256" key="4">
    <source>
        <dbReference type="PROSITE-ProRule" id="PRU00335"/>
    </source>
</evidence>
<evidence type="ECO:0000256" key="3">
    <source>
        <dbReference type="ARBA" id="ARBA00023163"/>
    </source>
</evidence>
<reference evidence="7" key="1">
    <citation type="journal article" date="2019" name="Int. J. Syst. Evol. Microbiol.">
        <title>The Global Catalogue of Microorganisms (GCM) 10K type strain sequencing project: providing services to taxonomists for standard genome sequencing and annotation.</title>
        <authorList>
            <consortium name="The Broad Institute Genomics Platform"/>
            <consortium name="The Broad Institute Genome Sequencing Center for Infectious Disease"/>
            <person name="Wu L."/>
            <person name="Ma J."/>
        </authorList>
    </citation>
    <scope>NUCLEOTIDE SEQUENCE [LARGE SCALE GENOMIC DNA]</scope>
    <source>
        <strain evidence="7">KCTC 42501</strain>
    </source>
</reference>
<feature type="DNA-binding region" description="H-T-H motif" evidence="4">
    <location>
        <begin position="27"/>
        <end position="46"/>
    </location>
</feature>
<proteinExistence type="predicted"/>
<dbReference type="Gene3D" id="1.10.357.10">
    <property type="entry name" value="Tetracycline Repressor, domain 2"/>
    <property type="match status" value="1"/>
</dbReference>
<dbReference type="PANTHER" id="PTHR47506:SF1">
    <property type="entry name" value="HTH-TYPE TRANSCRIPTIONAL REGULATOR YJDC"/>
    <property type="match status" value="1"/>
</dbReference>
<dbReference type="PROSITE" id="PS50977">
    <property type="entry name" value="HTH_TETR_2"/>
    <property type="match status" value="1"/>
</dbReference>
<feature type="domain" description="HTH tetR-type" evidence="5">
    <location>
        <begin position="4"/>
        <end position="64"/>
    </location>
</feature>
<dbReference type="RefSeq" id="WP_382170071.1">
    <property type="nucleotide sequence ID" value="NZ_JBHRXX010000001.1"/>
</dbReference>
<dbReference type="PANTHER" id="PTHR47506">
    <property type="entry name" value="TRANSCRIPTIONAL REGULATORY PROTEIN"/>
    <property type="match status" value="1"/>
</dbReference>
<sequence>MNTQSNRERVIDVAMHLFQQRGFGQTSLSDVAQDAGMLKGNLAYYFKTKSELLQAVLQTRQAALIQALSGNESDLVEPEEALGRLLAYVRNQASDLVQWGCPVGSLATELGKGGAAPEAAALLTSIEAFAAHHLARRLPEHQARLCAEHLLAVLQGAAVLAQAHRDAAVVHRQVDAAADWLQAVLGRPVQVPG</sequence>
<dbReference type="PRINTS" id="PR00455">
    <property type="entry name" value="HTHTETR"/>
</dbReference>
<dbReference type="Pfam" id="PF00440">
    <property type="entry name" value="TetR_N"/>
    <property type="match status" value="1"/>
</dbReference>